<dbReference type="SMART" id="SM00812">
    <property type="entry name" value="Alpha_L_fucos"/>
    <property type="match status" value="1"/>
</dbReference>
<evidence type="ECO:0000256" key="3">
    <source>
        <dbReference type="ARBA" id="ARBA00022729"/>
    </source>
</evidence>
<dbReference type="Gene3D" id="3.20.20.80">
    <property type="entry name" value="Glycosidases"/>
    <property type="match status" value="2"/>
</dbReference>
<protein>
    <recommendedName>
        <fullName evidence="2">alpha-L-fucosidase</fullName>
        <ecNumber evidence="2">3.2.1.51</ecNumber>
    </recommendedName>
</protein>
<sequence length="375" mass="41816">MNNTSEYTLFLSLLLASLTSTSSFAQQHLTGTNDAIEITVNPPVQRLQDPAIDNYYAYRLGQLIDWPQKPQDFNAKLWAQRAQSIGVKYVIIPTQQISPQLLQEAVEAYSAAGVAVFLTHPLVNVAPIDEAAATMDEAAVTMDEASLAIDEAAINMQKDYFRSLVTNFPKIKGLWLDKSWDKSWAMQPTATAALESELRSLRPALMLVQGNIKEQLITTPNTKEDILDLLMNAVSTNENTILRIAPDAQGSLRKDDELLINQLSTWMKVNGETIFGTQYADFPPAKNGYFTRRGDILYYTVFHLPIAQSLRMAIPKSTAKIPTQAYLLANGKTVQVKAAPSARETADLSYLEFVLPSEFKPQEAFVLKIRLDKRK</sequence>
<dbReference type="PANTHER" id="PTHR10030">
    <property type="entry name" value="ALPHA-L-FUCOSIDASE"/>
    <property type="match status" value="1"/>
</dbReference>
<evidence type="ECO:0000256" key="4">
    <source>
        <dbReference type="ARBA" id="ARBA00022801"/>
    </source>
</evidence>
<dbReference type="PANTHER" id="PTHR10030:SF37">
    <property type="entry name" value="ALPHA-L-FUCOSIDASE-RELATED"/>
    <property type="match status" value="1"/>
</dbReference>
<comment type="caution">
    <text evidence="8">The sequence shown here is derived from an EMBL/GenBank/DDBJ whole genome shotgun (WGS) entry which is preliminary data.</text>
</comment>
<evidence type="ECO:0000313" key="9">
    <source>
        <dbReference type="Proteomes" id="UP000679691"/>
    </source>
</evidence>
<evidence type="ECO:0000313" key="8">
    <source>
        <dbReference type="EMBL" id="MBP3942917.1"/>
    </source>
</evidence>
<reference evidence="8" key="1">
    <citation type="submission" date="2021-03" db="EMBL/GenBank/DDBJ databases">
        <authorList>
            <person name="Lu T."/>
            <person name="Wang Q."/>
            <person name="Han X."/>
        </authorList>
    </citation>
    <scope>NUCLEOTIDE SEQUENCE</scope>
    <source>
        <strain evidence="8">WQ 2009</strain>
    </source>
</reference>
<dbReference type="InterPro" id="IPR057739">
    <property type="entry name" value="Glyco_hydro_29_N"/>
</dbReference>
<dbReference type="EMBL" id="JAGKSB010000004">
    <property type="protein sequence ID" value="MBP3942917.1"/>
    <property type="molecule type" value="Genomic_DNA"/>
</dbReference>
<proteinExistence type="inferred from homology"/>
<keyword evidence="3 6" id="KW-0732">Signal</keyword>
<evidence type="ECO:0000256" key="6">
    <source>
        <dbReference type="SAM" id="SignalP"/>
    </source>
</evidence>
<dbReference type="Proteomes" id="UP000679691">
    <property type="component" value="Unassembled WGS sequence"/>
</dbReference>
<dbReference type="GO" id="GO:0016139">
    <property type="term" value="P:glycoside catabolic process"/>
    <property type="evidence" value="ECO:0007669"/>
    <property type="project" value="TreeGrafter"/>
</dbReference>
<dbReference type="GO" id="GO:0004560">
    <property type="term" value="F:alpha-L-fucosidase activity"/>
    <property type="evidence" value="ECO:0007669"/>
    <property type="project" value="InterPro"/>
</dbReference>
<gene>
    <name evidence="8" type="ORF">J5U18_04950</name>
</gene>
<evidence type="ECO:0000259" key="7">
    <source>
        <dbReference type="Pfam" id="PF01120"/>
    </source>
</evidence>
<feature type="chain" id="PRO_5035807684" description="alpha-L-fucosidase" evidence="6">
    <location>
        <begin position="26"/>
        <end position="375"/>
    </location>
</feature>
<accession>A0A8T4HBZ7</accession>
<dbReference type="AlphaFoldDB" id="A0A8T4HBZ7"/>
<keyword evidence="5" id="KW-0326">Glycosidase</keyword>
<name>A0A8T4HBZ7_9SPHI</name>
<dbReference type="RefSeq" id="WP_353546403.1">
    <property type="nucleotide sequence ID" value="NZ_JAGKSB010000004.1"/>
</dbReference>
<dbReference type="EC" id="3.2.1.51" evidence="2"/>
<feature type="signal peptide" evidence="6">
    <location>
        <begin position="1"/>
        <end position="25"/>
    </location>
</feature>
<dbReference type="InterPro" id="IPR017853">
    <property type="entry name" value="GH"/>
</dbReference>
<evidence type="ECO:0000256" key="5">
    <source>
        <dbReference type="ARBA" id="ARBA00023295"/>
    </source>
</evidence>
<dbReference type="GO" id="GO:0005764">
    <property type="term" value="C:lysosome"/>
    <property type="evidence" value="ECO:0007669"/>
    <property type="project" value="TreeGrafter"/>
</dbReference>
<keyword evidence="4" id="KW-0378">Hydrolase</keyword>
<dbReference type="InterPro" id="IPR013780">
    <property type="entry name" value="Glyco_hydro_b"/>
</dbReference>
<dbReference type="SUPFAM" id="SSF51445">
    <property type="entry name" value="(Trans)glycosidases"/>
    <property type="match status" value="1"/>
</dbReference>
<dbReference type="InterPro" id="IPR000933">
    <property type="entry name" value="Glyco_hydro_29"/>
</dbReference>
<dbReference type="Pfam" id="PF01120">
    <property type="entry name" value="Alpha_L_fucos"/>
    <property type="match status" value="1"/>
</dbReference>
<dbReference type="GO" id="GO:0006004">
    <property type="term" value="P:fucose metabolic process"/>
    <property type="evidence" value="ECO:0007669"/>
    <property type="project" value="TreeGrafter"/>
</dbReference>
<evidence type="ECO:0000256" key="2">
    <source>
        <dbReference type="ARBA" id="ARBA00012662"/>
    </source>
</evidence>
<evidence type="ECO:0000256" key="1">
    <source>
        <dbReference type="ARBA" id="ARBA00007951"/>
    </source>
</evidence>
<comment type="similarity">
    <text evidence="1">Belongs to the glycosyl hydrolase 29 family.</text>
</comment>
<organism evidence="8 9">
    <name type="scientific">Rhinopithecimicrobium faecis</name>
    <dbReference type="NCBI Taxonomy" id="2820698"/>
    <lineage>
        <taxon>Bacteria</taxon>
        <taxon>Pseudomonadati</taxon>
        <taxon>Bacteroidota</taxon>
        <taxon>Sphingobacteriia</taxon>
        <taxon>Sphingobacteriales</taxon>
        <taxon>Sphingobacteriaceae</taxon>
        <taxon>Rhinopithecimicrobium</taxon>
    </lineage>
</organism>
<dbReference type="Gene3D" id="2.60.40.1180">
    <property type="entry name" value="Golgi alpha-mannosidase II"/>
    <property type="match status" value="1"/>
</dbReference>
<keyword evidence="9" id="KW-1185">Reference proteome</keyword>
<feature type="domain" description="Glycoside hydrolase family 29 N-terminal" evidence="7">
    <location>
        <begin position="221"/>
        <end position="272"/>
    </location>
</feature>